<dbReference type="Gene3D" id="3.10.20.30">
    <property type="match status" value="1"/>
</dbReference>
<keyword evidence="4" id="KW-0472">Membrane</keyword>
<dbReference type="Gene3D" id="3.40.50.80">
    <property type="entry name" value="Nucleotide-binding domain of ferredoxin-NADP reductase (FNR) module"/>
    <property type="match status" value="1"/>
</dbReference>
<dbReference type="InterPro" id="IPR001433">
    <property type="entry name" value="OxRdtase_FAD/NAD-bd"/>
</dbReference>
<dbReference type="Pfam" id="PF00111">
    <property type="entry name" value="Fer2"/>
    <property type="match status" value="1"/>
</dbReference>
<gene>
    <name evidence="7" type="ORF">FM038_012365</name>
</gene>
<feature type="domain" description="2Fe-2S ferredoxin-type" evidence="5">
    <location>
        <begin position="246"/>
        <end position="342"/>
    </location>
</feature>
<accession>A0ABX6VDL9</accession>
<dbReference type="Pfam" id="PF00175">
    <property type="entry name" value="NAD_binding_1"/>
    <property type="match status" value="1"/>
</dbReference>
<evidence type="ECO:0000313" key="7">
    <source>
        <dbReference type="EMBL" id="QPG60460.1"/>
    </source>
</evidence>
<protein>
    <submittedName>
        <fullName evidence="7">2Fe-2S iron-sulfur cluster binding domain-containing protein</fullName>
    </submittedName>
</protein>
<reference evidence="7" key="1">
    <citation type="submission" date="2021-07" db="EMBL/GenBank/DDBJ databases">
        <title>Shewanella sp. YLB-07 whole genome sequence.</title>
        <authorList>
            <person name="Yu L."/>
        </authorList>
    </citation>
    <scope>NUCLEOTIDE SEQUENCE</scope>
    <source>
        <strain evidence="7">YLB-08</strain>
    </source>
</reference>
<evidence type="ECO:0000256" key="3">
    <source>
        <dbReference type="ARBA" id="ARBA00023075"/>
    </source>
</evidence>
<sequence>MPLIKISHKWLSLLVGLQLLIWIGTGLYFNVMDSVKASGNQYRVKVTEPAADLTHLVEPKQILQDFDAAVSLSTITLLSKPYYLLTQDKALYPYFKNQYTLVNASTGKQAFVDKSMASELATASYNGPGNIVKVVKQDPPFDDRLKEKNTLWRVDFDDEINTRVYLDASSGRLAAHTNDDRRIVDFVFMLHFMDYAQERSFNNVQIIVFAIFTLFFALTGLIWTIELGFNGQYQFLSLFGSKAKSKQIKIFDKHDKLIDTLAMSSQENLLDSLLNHDIALPSTCAGGGTCGRCKIKISSDSRTTSADKAHLSQDELASGYRLACQHRSDELTSLTLFDVTQASNHLLKLISSEFISPYIKELRFKTIDGQPVSFKAGAYMRFFIPAAKGIAVPVNLPPELMHHWQDVIDNEYDHLACSRNYSLANGDGQSNELVFTIKIQMAPDSVVKPGIGSSYICNLAVGETIEAVGPFEDFFAKVEPTSAPMVFIGAGSGMAPLKALIEEQLIKLTTSRPIHFYFGARSQSDLIYADLFESLSDTYSNFNYIPVLSRPTDDWLGISGYVQDQLSLDFELLLGTHSIEELEFYLCGPAAMMNSSIELIKSKGATDEKIAFDDFS</sequence>
<keyword evidence="2" id="KW-0274">FAD</keyword>
<dbReference type="InterPro" id="IPR001041">
    <property type="entry name" value="2Fe-2S_ferredoxin-type"/>
</dbReference>
<evidence type="ECO:0000313" key="8">
    <source>
        <dbReference type="Proteomes" id="UP000316416"/>
    </source>
</evidence>
<dbReference type="PANTHER" id="PTHR43644">
    <property type="entry name" value="NA(+)-TRANSLOCATING NADH-QUINONE REDUCTASE SUBUNIT"/>
    <property type="match status" value="1"/>
</dbReference>
<dbReference type="PROSITE" id="PS51085">
    <property type="entry name" value="2FE2S_FER_2"/>
    <property type="match status" value="1"/>
</dbReference>
<dbReference type="InterPro" id="IPR036010">
    <property type="entry name" value="2Fe-2S_ferredoxin-like_sf"/>
</dbReference>
<dbReference type="InterPro" id="IPR001709">
    <property type="entry name" value="Flavoprot_Pyr_Nucl_cyt_Rdtase"/>
</dbReference>
<dbReference type="SUPFAM" id="SSF52343">
    <property type="entry name" value="Ferredoxin reductase-like, C-terminal NADP-linked domain"/>
    <property type="match status" value="1"/>
</dbReference>
<dbReference type="Proteomes" id="UP000316416">
    <property type="component" value="Chromosome"/>
</dbReference>
<dbReference type="SUPFAM" id="SSF54292">
    <property type="entry name" value="2Fe-2S ferredoxin-like"/>
    <property type="match status" value="1"/>
</dbReference>
<dbReference type="CDD" id="cd00207">
    <property type="entry name" value="fer2"/>
    <property type="match status" value="1"/>
</dbReference>
<dbReference type="SUPFAM" id="SSF63380">
    <property type="entry name" value="Riboflavin synthase domain-like"/>
    <property type="match status" value="1"/>
</dbReference>
<evidence type="ECO:0000256" key="1">
    <source>
        <dbReference type="ARBA" id="ARBA00022630"/>
    </source>
</evidence>
<keyword evidence="4" id="KW-1133">Transmembrane helix</keyword>
<dbReference type="PANTHER" id="PTHR43644:SF1">
    <property type="entry name" value="NAD(P)H-FLAVIN REDUCTASE"/>
    <property type="match status" value="1"/>
</dbReference>
<feature type="domain" description="FAD-binding FR-type" evidence="6">
    <location>
        <begin position="342"/>
        <end position="477"/>
    </location>
</feature>
<organism evidence="7 8">
    <name type="scientific">Shewanella eurypsychrophilus</name>
    <dbReference type="NCBI Taxonomy" id="2593656"/>
    <lineage>
        <taxon>Bacteria</taxon>
        <taxon>Pseudomonadati</taxon>
        <taxon>Pseudomonadota</taxon>
        <taxon>Gammaproteobacteria</taxon>
        <taxon>Alteromonadales</taxon>
        <taxon>Shewanellaceae</taxon>
        <taxon>Shewanella</taxon>
    </lineage>
</organism>
<dbReference type="InterPro" id="IPR012675">
    <property type="entry name" value="Beta-grasp_dom_sf"/>
</dbReference>
<dbReference type="PRINTS" id="PR00371">
    <property type="entry name" value="FPNCR"/>
</dbReference>
<evidence type="ECO:0000256" key="2">
    <source>
        <dbReference type="ARBA" id="ARBA00022827"/>
    </source>
</evidence>
<dbReference type="CDD" id="cd06188">
    <property type="entry name" value="NADH_quinone_reductase"/>
    <property type="match status" value="1"/>
</dbReference>
<keyword evidence="3" id="KW-0830">Ubiquinone</keyword>
<dbReference type="InterPro" id="IPR017927">
    <property type="entry name" value="FAD-bd_FR_type"/>
</dbReference>
<evidence type="ECO:0000256" key="4">
    <source>
        <dbReference type="SAM" id="Phobius"/>
    </source>
</evidence>
<proteinExistence type="predicted"/>
<evidence type="ECO:0000259" key="5">
    <source>
        <dbReference type="PROSITE" id="PS51085"/>
    </source>
</evidence>
<dbReference type="Gene3D" id="2.40.30.10">
    <property type="entry name" value="Translation factors"/>
    <property type="match status" value="1"/>
</dbReference>
<keyword evidence="4" id="KW-0812">Transmembrane</keyword>
<keyword evidence="1" id="KW-0285">Flavoprotein</keyword>
<dbReference type="InterPro" id="IPR017938">
    <property type="entry name" value="Riboflavin_synthase-like_b-brl"/>
</dbReference>
<dbReference type="PROSITE" id="PS51384">
    <property type="entry name" value="FAD_FR"/>
    <property type="match status" value="1"/>
</dbReference>
<keyword evidence="8" id="KW-1185">Reference proteome</keyword>
<dbReference type="InterPro" id="IPR039261">
    <property type="entry name" value="FNR_nucleotide-bd"/>
</dbReference>
<evidence type="ECO:0000259" key="6">
    <source>
        <dbReference type="PROSITE" id="PS51384"/>
    </source>
</evidence>
<dbReference type="EMBL" id="CP045503">
    <property type="protein sequence ID" value="QPG60460.1"/>
    <property type="molecule type" value="Genomic_DNA"/>
</dbReference>
<feature type="transmembrane region" description="Helical" evidence="4">
    <location>
        <begin position="12"/>
        <end position="31"/>
    </location>
</feature>
<feature type="transmembrane region" description="Helical" evidence="4">
    <location>
        <begin position="206"/>
        <end position="225"/>
    </location>
</feature>
<name>A0ABX6VDL9_9GAMM</name>